<evidence type="ECO:0000313" key="1">
    <source>
        <dbReference type="EMBL" id="MDT0596107.1"/>
    </source>
</evidence>
<dbReference type="RefSeq" id="WP_311369633.1">
    <property type="nucleotide sequence ID" value="NZ_JAVRHX010000005.1"/>
</dbReference>
<protein>
    <submittedName>
        <fullName evidence="1">Uncharacterized protein</fullName>
    </submittedName>
</protein>
<sequence length="54" mass="6194">MKLSNQQQAETMLNILLNSGRETQYEDRFALPHDDVMMLLELIRECLIADSALA</sequence>
<keyword evidence="2" id="KW-1185">Reference proteome</keyword>
<proteinExistence type="predicted"/>
<dbReference type="Proteomes" id="UP001253545">
    <property type="component" value="Unassembled WGS sequence"/>
</dbReference>
<gene>
    <name evidence="1" type="ORF">RM552_14735</name>
</gene>
<reference evidence="1 2" key="1">
    <citation type="submission" date="2023-09" db="EMBL/GenBank/DDBJ databases">
        <authorList>
            <person name="Rey-Velasco X."/>
        </authorList>
    </citation>
    <scope>NUCLEOTIDE SEQUENCE [LARGE SCALE GENOMIC DNA]</scope>
    <source>
        <strain evidence="1 2">P117</strain>
    </source>
</reference>
<evidence type="ECO:0000313" key="2">
    <source>
        <dbReference type="Proteomes" id="UP001253545"/>
    </source>
</evidence>
<organism evidence="1 2">
    <name type="scientific">Glaciecola petra</name>
    <dbReference type="NCBI Taxonomy" id="3075602"/>
    <lineage>
        <taxon>Bacteria</taxon>
        <taxon>Pseudomonadati</taxon>
        <taxon>Pseudomonadota</taxon>
        <taxon>Gammaproteobacteria</taxon>
        <taxon>Alteromonadales</taxon>
        <taxon>Alteromonadaceae</taxon>
        <taxon>Glaciecola</taxon>
    </lineage>
</organism>
<name>A0ABU2ZXF6_9ALTE</name>
<accession>A0ABU2ZXF6</accession>
<dbReference type="EMBL" id="JAVRHX010000005">
    <property type="protein sequence ID" value="MDT0596107.1"/>
    <property type="molecule type" value="Genomic_DNA"/>
</dbReference>
<comment type="caution">
    <text evidence="1">The sequence shown here is derived from an EMBL/GenBank/DDBJ whole genome shotgun (WGS) entry which is preliminary data.</text>
</comment>